<feature type="DNA-binding region" description="OmpR/PhoB-type" evidence="6">
    <location>
        <begin position="1"/>
        <end position="94"/>
    </location>
</feature>
<dbReference type="SUPFAM" id="SSF52540">
    <property type="entry name" value="P-loop containing nucleoside triphosphate hydrolases"/>
    <property type="match status" value="1"/>
</dbReference>
<dbReference type="SMART" id="SM01043">
    <property type="entry name" value="BTAD"/>
    <property type="match status" value="1"/>
</dbReference>
<comment type="caution">
    <text evidence="8">The sequence shown here is derived from an EMBL/GenBank/DDBJ whole genome shotgun (WGS) entry which is preliminary data.</text>
</comment>
<evidence type="ECO:0000256" key="6">
    <source>
        <dbReference type="PROSITE-ProRule" id="PRU01091"/>
    </source>
</evidence>
<feature type="domain" description="OmpR/PhoB-type" evidence="7">
    <location>
        <begin position="1"/>
        <end position="94"/>
    </location>
</feature>
<keyword evidence="5" id="KW-0802">TPR repeat</keyword>
<dbReference type="InterPro" id="IPR051677">
    <property type="entry name" value="AfsR-DnrI-RedD_regulator"/>
</dbReference>
<sequence>MVTTFHLLGDAGARIDDLRIDVGHARQRCVLVALLIDMGQVVSAERLTDRVWGDQAPQRSRSVLHSYLSRLRQAFRGAEDVAIHRQPTGYVLTAAASAIDLRRFQDLVKRARGAPDEQALPLFEQAMDLWRGEPFPRLDTPWLNQLREMLQQQMLAARLDHLDVALRAGQHGRLLPTLRSLVETYPLDERLTGQLMLALYRSGQQAEALDQYQRVGRLLADDLGVDPNPDLRQLHLRILNADPALAGSEDAPVTVAHPRTGPTPRQLPLDIATFVGRETELTGLGNLLQADDFIGSGPVVVIHGPAGVGKSALAVRAASLWSSAFPDGQLYLNLRGATLGVEPLTSADALGRFLRALGVSAADVPRDVEESAALFRTVVADRRMLILLDNAATPAQLRPLLPGSGGNAVLVTTRTNMAILDGATHLHLGPLSSDVARTMLDRLVGDDRTATDRNATRRLAELCDHLPLGLHLAAARLRARPSWNVAHLVGRLADEQRRLGELAAGDVAVRSSLRVSHAALENGTHPGDRAAAHALSALGLLRMASIDVNLAAALFDTAPPAADRIIQRLVDVHLIEESEPGRYHLHDLVRLFAHELAAELFSADETAAALGRVLGFYLATARQANGLVYPRRAHYPVPAIAAESVRFSGRDDAYGWLEAERTNMVAIIRQVLSGQDDQARLGVGLTLALHWFFVFEGYRREQSVLAEEALGTAVRIGDRAAEAYVRGSLAGALMDTGRQDDAITQVTAELSICREIGDRFGEQRALGNLAHIHLSLRRPEAAIPLVKRQYEVAEEIGAEIGMAYALSGLGKAYHQLGRSEEAVGLFQRSLAWHERMDDDLSRYGALTELGQLYIDIGQSDEAVPVLTRSLECARRSGYRMGEVWALARLARAARSLGLPAKALRHAEAAIAISGTLTITRARSAALAERAAARSAEAAGVIG</sequence>
<dbReference type="CDD" id="cd15831">
    <property type="entry name" value="BTAD"/>
    <property type="match status" value="1"/>
</dbReference>
<protein>
    <submittedName>
        <fullName evidence="8">DNA-binding SARP family transcriptional activator</fullName>
    </submittedName>
</protein>
<dbReference type="SMART" id="SM00862">
    <property type="entry name" value="Trans_reg_C"/>
    <property type="match status" value="1"/>
</dbReference>
<dbReference type="InterPro" id="IPR041664">
    <property type="entry name" value="AAA_16"/>
</dbReference>
<name>A0A927MFB3_9ACTN</name>
<reference evidence="8" key="1">
    <citation type="submission" date="2020-10" db="EMBL/GenBank/DDBJ databases">
        <title>Sequencing the genomes of 1000 actinobacteria strains.</title>
        <authorList>
            <person name="Klenk H.-P."/>
        </authorList>
    </citation>
    <scope>NUCLEOTIDE SEQUENCE</scope>
    <source>
        <strain evidence="8">DSM 46832</strain>
    </source>
</reference>
<dbReference type="PANTHER" id="PTHR35807:SF1">
    <property type="entry name" value="TRANSCRIPTIONAL REGULATOR REDD"/>
    <property type="match status" value="1"/>
</dbReference>
<comment type="similarity">
    <text evidence="1">Belongs to the AfsR/DnrI/RedD regulatory family.</text>
</comment>
<keyword evidence="9" id="KW-1185">Reference proteome</keyword>
<evidence type="ECO:0000256" key="1">
    <source>
        <dbReference type="ARBA" id="ARBA00005820"/>
    </source>
</evidence>
<dbReference type="PRINTS" id="PR00364">
    <property type="entry name" value="DISEASERSIST"/>
</dbReference>
<dbReference type="Pfam" id="PF00486">
    <property type="entry name" value="Trans_reg_C"/>
    <property type="match status" value="1"/>
</dbReference>
<dbReference type="GO" id="GO:0006355">
    <property type="term" value="P:regulation of DNA-templated transcription"/>
    <property type="evidence" value="ECO:0007669"/>
    <property type="project" value="InterPro"/>
</dbReference>
<evidence type="ECO:0000256" key="3">
    <source>
        <dbReference type="ARBA" id="ARBA00023125"/>
    </source>
</evidence>
<keyword evidence="2" id="KW-0805">Transcription regulation</keyword>
<keyword evidence="4" id="KW-0804">Transcription</keyword>
<accession>A0A927MFB3</accession>
<dbReference type="PANTHER" id="PTHR35807">
    <property type="entry name" value="TRANSCRIPTIONAL REGULATOR REDD-RELATED"/>
    <property type="match status" value="1"/>
</dbReference>
<dbReference type="InterPro" id="IPR011990">
    <property type="entry name" value="TPR-like_helical_dom_sf"/>
</dbReference>
<dbReference type="Proteomes" id="UP000649753">
    <property type="component" value="Unassembled WGS sequence"/>
</dbReference>
<dbReference type="InterPro" id="IPR027417">
    <property type="entry name" value="P-loop_NTPase"/>
</dbReference>
<dbReference type="PROSITE" id="PS50005">
    <property type="entry name" value="TPR"/>
    <property type="match status" value="1"/>
</dbReference>
<evidence type="ECO:0000259" key="7">
    <source>
        <dbReference type="PROSITE" id="PS51755"/>
    </source>
</evidence>
<proteinExistence type="inferred from homology"/>
<evidence type="ECO:0000256" key="2">
    <source>
        <dbReference type="ARBA" id="ARBA00023015"/>
    </source>
</evidence>
<dbReference type="GO" id="GO:0000160">
    <property type="term" value="P:phosphorelay signal transduction system"/>
    <property type="evidence" value="ECO:0007669"/>
    <property type="project" value="InterPro"/>
</dbReference>
<dbReference type="Gene3D" id="1.10.10.10">
    <property type="entry name" value="Winged helix-like DNA-binding domain superfamily/Winged helix DNA-binding domain"/>
    <property type="match status" value="1"/>
</dbReference>
<dbReference type="SMART" id="SM00382">
    <property type="entry name" value="AAA"/>
    <property type="match status" value="1"/>
</dbReference>
<dbReference type="InterPro" id="IPR019734">
    <property type="entry name" value="TPR_rpt"/>
</dbReference>
<dbReference type="PROSITE" id="PS51755">
    <property type="entry name" value="OMPR_PHOB"/>
    <property type="match status" value="1"/>
</dbReference>
<dbReference type="EMBL" id="JADBEB010000001">
    <property type="protein sequence ID" value="MBE1492051.1"/>
    <property type="molecule type" value="Genomic_DNA"/>
</dbReference>
<dbReference type="AlphaFoldDB" id="A0A927MFB3"/>
<gene>
    <name evidence="8" type="ORF">H4W31_007689</name>
</gene>
<dbReference type="Pfam" id="PF13191">
    <property type="entry name" value="AAA_16"/>
    <property type="match status" value="1"/>
</dbReference>
<dbReference type="GO" id="GO:0003677">
    <property type="term" value="F:DNA binding"/>
    <property type="evidence" value="ECO:0007669"/>
    <property type="project" value="UniProtKB-UniRule"/>
</dbReference>
<evidence type="ECO:0000256" key="4">
    <source>
        <dbReference type="ARBA" id="ARBA00023163"/>
    </source>
</evidence>
<dbReference type="SUPFAM" id="SSF48452">
    <property type="entry name" value="TPR-like"/>
    <property type="match status" value="3"/>
</dbReference>
<evidence type="ECO:0000256" key="5">
    <source>
        <dbReference type="PROSITE-ProRule" id="PRU00339"/>
    </source>
</evidence>
<dbReference type="InterPro" id="IPR005158">
    <property type="entry name" value="BTAD"/>
</dbReference>
<dbReference type="Pfam" id="PF03704">
    <property type="entry name" value="BTAD"/>
    <property type="match status" value="1"/>
</dbReference>
<dbReference type="SMART" id="SM00028">
    <property type="entry name" value="TPR"/>
    <property type="match status" value="4"/>
</dbReference>
<evidence type="ECO:0000313" key="8">
    <source>
        <dbReference type="EMBL" id="MBE1492051.1"/>
    </source>
</evidence>
<organism evidence="8 9">
    <name type="scientific">Plantactinospora soyae</name>
    <dbReference type="NCBI Taxonomy" id="1544732"/>
    <lineage>
        <taxon>Bacteria</taxon>
        <taxon>Bacillati</taxon>
        <taxon>Actinomycetota</taxon>
        <taxon>Actinomycetes</taxon>
        <taxon>Micromonosporales</taxon>
        <taxon>Micromonosporaceae</taxon>
        <taxon>Plantactinospora</taxon>
    </lineage>
</organism>
<dbReference type="Gene3D" id="1.25.40.10">
    <property type="entry name" value="Tetratricopeptide repeat domain"/>
    <property type="match status" value="2"/>
</dbReference>
<feature type="repeat" description="TPR" evidence="5">
    <location>
        <begin position="803"/>
        <end position="836"/>
    </location>
</feature>
<evidence type="ECO:0000313" key="9">
    <source>
        <dbReference type="Proteomes" id="UP000649753"/>
    </source>
</evidence>
<dbReference type="RefSeq" id="WP_192771019.1">
    <property type="nucleotide sequence ID" value="NZ_JADBEB010000001.1"/>
</dbReference>
<keyword evidence="3 6" id="KW-0238">DNA-binding</keyword>
<dbReference type="InterPro" id="IPR001867">
    <property type="entry name" value="OmpR/PhoB-type_DNA-bd"/>
</dbReference>
<dbReference type="Gene3D" id="3.40.50.300">
    <property type="entry name" value="P-loop containing nucleotide triphosphate hydrolases"/>
    <property type="match status" value="1"/>
</dbReference>
<dbReference type="SUPFAM" id="SSF46894">
    <property type="entry name" value="C-terminal effector domain of the bipartite response regulators"/>
    <property type="match status" value="1"/>
</dbReference>
<dbReference type="InterPro" id="IPR036388">
    <property type="entry name" value="WH-like_DNA-bd_sf"/>
</dbReference>
<dbReference type="InterPro" id="IPR016032">
    <property type="entry name" value="Sig_transdc_resp-reg_C-effctor"/>
</dbReference>
<dbReference type="InterPro" id="IPR003593">
    <property type="entry name" value="AAA+_ATPase"/>
</dbReference>
<dbReference type="Pfam" id="PF13424">
    <property type="entry name" value="TPR_12"/>
    <property type="match status" value="2"/>
</dbReference>